<evidence type="ECO:0000313" key="3">
    <source>
        <dbReference type="Proteomes" id="UP000321272"/>
    </source>
</evidence>
<dbReference type="Proteomes" id="UP000321272">
    <property type="component" value="Chromosome"/>
</dbReference>
<dbReference type="AlphaFoldDB" id="A0A5B8STT6"/>
<reference evidence="2 3" key="1">
    <citation type="submission" date="2019-06" db="EMBL/GenBank/DDBJ databases">
        <title>Genome analyses of bacteria isolated from kimchi.</title>
        <authorList>
            <person name="Lee S."/>
            <person name="Ahn S."/>
            <person name="Roh S."/>
        </authorList>
    </citation>
    <scope>NUCLEOTIDE SEQUENCE [LARGE SCALE GENOMIC DNA]</scope>
    <source>
        <strain evidence="2 3">CBA4606</strain>
    </source>
</reference>
<dbReference type="EMBL" id="CP042382">
    <property type="protein sequence ID" value="QEA40489.1"/>
    <property type="molecule type" value="Genomic_DNA"/>
</dbReference>
<dbReference type="InterPro" id="IPR011990">
    <property type="entry name" value="TPR-like_helical_dom_sf"/>
</dbReference>
<evidence type="ECO:0000256" key="1">
    <source>
        <dbReference type="SAM" id="MobiDB-lite"/>
    </source>
</evidence>
<dbReference type="RefSeq" id="WP_147185756.1">
    <property type="nucleotide sequence ID" value="NZ_CP042382.1"/>
</dbReference>
<dbReference type="OrthoDB" id="6120455at2"/>
<feature type="compositionally biased region" description="Basic and acidic residues" evidence="1">
    <location>
        <begin position="8"/>
        <end position="19"/>
    </location>
</feature>
<dbReference type="InterPro" id="IPR006597">
    <property type="entry name" value="Sel1-like"/>
</dbReference>
<dbReference type="PANTHER" id="PTHR11102">
    <property type="entry name" value="SEL-1-LIKE PROTEIN"/>
    <property type="match status" value="1"/>
</dbReference>
<sequence>MKLPRPQHRPDACRADDPTSLRAPLKRRPYLAMTICVTLAGIGLSGCASFPGSDSQPPVPSGYSDWFDDGWEVQMNRLDWGRIKRAREAIAAEDYDTAISSLKAMMDLDFPPAYYEMAKLYHYGRGVDQDYLQAEKYYGKALEVPSSVLDNASLNLAKLYLDPQVPRLAADDQRDVLAYHLLLQAMDEGKEDEGKVLLARLLSTGGENVKTNPELAEKLYLQAARNDRPEALRDLALAHLPGGWLKEDPILARDFTARYAAVLEQNATMGDVNAMLELARQHDADGLFGHEPDTQLMWLANASETGDRSARRQAGRAFLDTNTPDLGASLLEKAAEDGDIDAMAILGSAYLGYQGLEANPARAEQLLGKASKQGSINATVSLGRAYLEGKGPNGEGLEAKPQHGLELLESVAGQDDGLALALLGKAYLEGQGIPAQPQVARDYLERGHQTGHPYATAQLGLLYLGDQGMPAAPARAETLLQTAADQGQTQAMRRLGEEYISGEILPQRPEQGVALLERAIDAGDTSAMTRLGNAYLEGENLPAMPDKGVALLERAAEAGDTTAMTSLGEAYLTSDTLPRQPQRGVALLQRAVEAGDVGAMTRLGDAYLGGVPEVRGPEGRALLEQAAAQGDAYAMALLGRAYRQGRGVPQDLQLATQWLERSKQAGHETASRSLLLTLRDRGRAGDIDALTEAAKNGLASAQSDLGELQLANGQTDQGLSWLKKAADQGYTPARLDLAHAYLDGEIVTPDTAQGLEYLEQAVNAGDVNAYQLKGKVYLKGIGVQKDAGKAETWLRRASQAGDTSASALLGRALLRGDQGIPQDVSQGKRLLQRAAEQNDAGAQATLGREYLRGDILTFDPRMGADYLFRSANQGHPTARLALAEAYLRAKGLENANRNQALLWLDKTLEGNSQVALETLYQVLSESKVPQPDAEQGEAFQE</sequence>
<keyword evidence="3" id="KW-1185">Reference proteome</keyword>
<dbReference type="KEGG" id="paur:FGL86_16340"/>
<feature type="region of interest" description="Disordered" evidence="1">
    <location>
        <begin position="1"/>
        <end position="20"/>
    </location>
</feature>
<name>A0A5B8STT6_9GAMM</name>
<proteinExistence type="predicted"/>
<protein>
    <submittedName>
        <fullName evidence="2">Sel1 repeat family protein</fullName>
    </submittedName>
</protein>
<evidence type="ECO:0000313" key="2">
    <source>
        <dbReference type="EMBL" id="QEA40489.1"/>
    </source>
</evidence>
<dbReference type="Pfam" id="PF08238">
    <property type="entry name" value="Sel1"/>
    <property type="match status" value="17"/>
</dbReference>
<gene>
    <name evidence="2" type="ORF">FGL86_16340</name>
</gene>
<accession>A0A5B8STT6</accession>
<organism evidence="2 3">
    <name type="scientific">Pistricoccus aurantiacus</name>
    <dbReference type="NCBI Taxonomy" id="1883414"/>
    <lineage>
        <taxon>Bacteria</taxon>
        <taxon>Pseudomonadati</taxon>
        <taxon>Pseudomonadota</taxon>
        <taxon>Gammaproteobacteria</taxon>
        <taxon>Oceanospirillales</taxon>
        <taxon>Halomonadaceae</taxon>
        <taxon>Pistricoccus</taxon>
    </lineage>
</organism>
<dbReference type="PANTHER" id="PTHR11102:SF160">
    <property type="entry name" value="ERAD-ASSOCIATED E3 UBIQUITIN-PROTEIN LIGASE COMPONENT HRD3"/>
    <property type="match status" value="1"/>
</dbReference>
<dbReference type="SUPFAM" id="SSF81901">
    <property type="entry name" value="HCP-like"/>
    <property type="match status" value="5"/>
</dbReference>
<dbReference type="SMART" id="SM00671">
    <property type="entry name" value="SEL1"/>
    <property type="match status" value="17"/>
</dbReference>
<dbReference type="InterPro" id="IPR050767">
    <property type="entry name" value="Sel1_AlgK"/>
</dbReference>
<dbReference type="Gene3D" id="1.25.40.10">
    <property type="entry name" value="Tetratricopeptide repeat domain"/>
    <property type="match status" value="4"/>
</dbReference>